<dbReference type="RefSeq" id="WP_136549311.1">
    <property type="nucleotide sequence ID" value="NZ_CP031093.1"/>
</dbReference>
<dbReference type="InterPro" id="IPR029063">
    <property type="entry name" value="SAM-dependent_MTases_sf"/>
</dbReference>
<dbReference type="PANTHER" id="PTHR13090:SF1">
    <property type="entry name" value="ARGININE-HYDROXYLASE NDUFAF5, MITOCHONDRIAL"/>
    <property type="match status" value="1"/>
</dbReference>
<dbReference type="GO" id="GO:0009102">
    <property type="term" value="P:biotin biosynthetic process"/>
    <property type="evidence" value="ECO:0007669"/>
    <property type="project" value="UniProtKB-UniRule"/>
</dbReference>
<dbReference type="KEGG" id="hmi:soil367_12045"/>
<protein>
    <recommendedName>
        <fullName evidence="3 8">Malonyl-[acyl-carrier protein] O-methyltransferase</fullName>
        <shortName evidence="8">Malonyl-ACP O-methyltransferase</shortName>
        <ecNumber evidence="3 8">2.1.1.197</ecNumber>
    </recommendedName>
    <alternativeName>
        <fullName evidence="8">Biotin synthesis protein BioC</fullName>
    </alternativeName>
</protein>
<dbReference type="GO" id="GO:0102130">
    <property type="term" value="F:malonyl-CoA methyltransferase activity"/>
    <property type="evidence" value="ECO:0007669"/>
    <property type="project" value="UniProtKB-EC"/>
</dbReference>
<evidence type="ECO:0000256" key="6">
    <source>
        <dbReference type="ARBA" id="ARBA00022691"/>
    </source>
</evidence>
<dbReference type="AlphaFoldDB" id="A0A4P7XJ71"/>
<dbReference type="HAMAP" id="MF_00835">
    <property type="entry name" value="BioC"/>
    <property type="match status" value="1"/>
</dbReference>
<evidence type="ECO:0000259" key="9">
    <source>
        <dbReference type="Pfam" id="PF08241"/>
    </source>
</evidence>
<dbReference type="EC" id="2.1.1.197" evidence="3 8"/>
<evidence type="ECO:0000313" key="11">
    <source>
        <dbReference type="Proteomes" id="UP000298049"/>
    </source>
</evidence>
<reference evidence="10 11" key="1">
    <citation type="submission" date="2018-07" db="EMBL/GenBank/DDBJ databases">
        <title>Marsedoiliclastica nanhaica gen. nov. sp. nov., a novel marine hydrocarbonoclastic bacterium isolated from an in-situ enriched hydrocarbon-degrading consortium in deep-sea sediment.</title>
        <authorList>
            <person name="Dong C."/>
            <person name="Ma T."/>
            <person name="Liu R."/>
            <person name="Shao Z."/>
        </authorList>
    </citation>
    <scope>NUCLEOTIDE SEQUENCE [LARGE SCALE GENOMIC DNA]</scope>
    <source>
        <strain evidence="11">soil36-7</strain>
    </source>
</reference>
<evidence type="ECO:0000256" key="7">
    <source>
        <dbReference type="ARBA" id="ARBA00022756"/>
    </source>
</evidence>
<dbReference type="PANTHER" id="PTHR13090">
    <property type="entry name" value="ARGININE-HYDROXYLASE NDUFAF5, MITOCHONDRIAL"/>
    <property type="match status" value="1"/>
</dbReference>
<dbReference type="InterPro" id="IPR050602">
    <property type="entry name" value="Malonyl-ACP_OMT"/>
</dbReference>
<organism evidence="10 11">
    <name type="scientific">Hydrocarboniclastica marina</name>
    <dbReference type="NCBI Taxonomy" id="2259620"/>
    <lineage>
        <taxon>Bacteria</taxon>
        <taxon>Pseudomonadati</taxon>
        <taxon>Pseudomonadota</taxon>
        <taxon>Gammaproteobacteria</taxon>
        <taxon>Alteromonadales</taxon>
        <taxon>Alteromonadaceae</taxon>
        <taxon>Hydrocarboniclastica</taxon>
    </lineage>
</organism>
<gene>
    <name evidence="8" type="primary">bioC</name>
    <name evidence="10" type="ORF">soil367_12045</name>
</gene>
<evidence type="ECO:0000256" key="5">
    <source>
        <dbReference type="ARBA" id="ARBA00022679"/>
    </source>
</evidence>
<keyword evidence="11" id="KW-1185">Reference proteome</keyword>
<keyword evidence="7 8" id="KW-0093">Biotin biosynthesis</keyword>
<dbReference type="InterPro" id="IPR013216">
    <property type="entry name" value="Methyltransf_11"/>
</dbReference>
<evidence type="ECO:0000313" key="10">
    <source>
        <dbReference type="EMBL" id="QCF26604.1"/>
    </source>
</evidence>
<evidence type="ECO:0000256" key="4">
    <source>
        <dbReference type="ARBA" id="ARBA00022603"/>
    </source>
</evidence>
<comment type="catalytic activity">
    <reaction evidence="1 8">
        <text>malonyl-[ACP] + S-adenosyl-L-methionine = malonyl-[ACP] methyl ester + S-adenosyl-L-homocysteine</text>
        <dbReference type="Rhea" id="RHEA:17105"/>
        <dbReference type="Rhea" id="RHEA-COMP:9623"/>
        <dbReference type="Rhea" id="RHEA-COMP:9954"/>
        <dbReference type="ChEBI" id="CHEBI:57856"/>
        <dbReference type="ChEBI" id="CHEBI:59789"/>
        <dbReference type="ChEBI" id="CHEBI:78449"/>
        <dbReference type="ChEBI" id="CHEBI:78845"/>
        <dbReference type="EC" id="2.1.1.197"/>
    </reaction>
</comment>
<dbReference type="Proteomes" id="UP000298049">
    <property type="component" value="Chromosome"/>
</dbReference>
<keyword evidence="5 8" id="KW-0808">Transferase</keyword>
<dbReference type="GO" id="GO:0010340">
    <property type="term" value="F:carboxyl-O-methyltransferase activity"/>
    <property type="evidence" value="ECO:0007669"/>
    <property type="project" value="UniProtKB-UniRule"/>
</dbReference>
<dbReference type="EMBL" id="CP031093">
    <property type="protein sequence ID" value="QCF26604.1"/>
    <property type="molecule type" value="Genomic_DNA"/>
</dbReference>
<dbReference type="GO" id="GO:0008757">
    <property type="term" value="F:S-adenosylmethionine-dependent methyltransferase activity"/>
    <property type="evidence" value="ECO:0007669"/>
    <property type="project" value="InterPro"/>
</dbReference>
<dbReference type="GO" id="GO:0032259">
    <property type="term" value="P:methylation"/>
    <property type="evidence" value="ECO:0007669"/>
    <property type="project" value="UniProtKB-KW"/>
</dbReference>
<comment type="similarity">
    <text evidence="8">Belongs to the methyltransferase superfamily.</text>
</comment>
<proteinExistence type="inferred from homology"/>
<dbReference type="SUPFAM" id="SSF53335">
    <property type="entry name" value="S-adenosyl-L-methionine-dependent methyltransferases"/>
    <property type="match status" value="1"/>
</dbReference>
<evidence type="ECO:0000256" key="8">
    <source>
        <dbReference type="HAMAP-Rule" id="MF_00835"/>
    </source>
</evidence>
<comment type="pathway">
    <text evidence="2 8">Cofactor biosynthesis; biotin biosynthesis.</text>
</comment>
<dbReference type="CDD" id="cd02440">
    <property type="entry name" value="AdoMet_MTases"/>
    <property type="match status" value="1"/>
</dbReference>
<dbReference type="InterPro" id="IPR011814">
    <property type="entry name" value="BioC"/>
</dbReference>
<keyword evidence="6 8" id="KW-0949">S-adenosyl-L-methionine</keyword>
<dbReference type="Gene3D" id="3.40.50.150">
    <property type="entry name" value="Vaccinia Virus protein VP39"/>
    <property type="match status" value="1"/>
</dbReference>
<dbReference type="Pfam" id="PF08241">
    <property type="entry name" value="Methyltransf_11"/>
    <property type="match status" value="1"/>
</dbReference>
<comment type="function">
    <text evidence="8">Converts the free carboxyl group of a malonyl-thioester to its methyl ester by transfer of a methyl group from S-adenosyl-L-methionine (SAM). It allows to synthesize pimeloyl-ACP via the fatty acid synthetic pathway.</text>
</comment>
<evidence type="ECO:0000256" key="2">
    <source>
        <dbReference type="ARBA" id="ARBA00004746"/>
    </source>
</evidence>
<evidence type="ECO:0000256" key="1">
    <source>
        <dbReference type="ARBA" id="ARBA00000852"/>
    </source>
</evidence>
<feature type="domain" description="Methyltransferase type 11" evidence="9">
    <location>
        <begin position="50"/>
        <end position="148"/>
    </location>
</feature>
<name>A0A4P7XJ71_9ALTE</name>
<accession>A0A4P7XJ71</accession>
<evidence type="ECO:0000256" key="3">
    <source>
        <dbReference type="ARBA" id="ARBA00012327"/>
    </source>
</evidence>
<dbReference type="UniPathway" id="UPA00078"/>
<dbReference type="OrthoDB" id="9760689at2"/>
<sequence>MNELVWSPHKARVAADFGAAAPRYNRVARLQKIVIELLLKRLQPVAGHVLDLGCGTGLALKDLAAACPQADVVAMDLAEGMVRHARADLTEGHERSLYHWLAGDAEALPLADGSLDLVFSSLAIQWCENLASVFQEQARVLKPGGQLLASTLVDGTLGELSWAWQQVDPGRAHVNRFLSESDLKAEVRRVFGSARVDVVDIKLNYPGLGALLRELKDLGARYKGAAAGTRATAPGKLRRLEAAYGSLATPAGQLPATYKVAIIQN</sequence>
<keyword evidence="4 8" id="KW-0489">Methyltransferase</keyword>